<feature type="compositionally biased region" description="Polar residues" evidence="4">
    <location>
        <begin position="91"/>
        <end position="101"/>
    </location>
</feature>
<keyword evidence="7" id="KW-1185">Reference proteome</keyword>
<evidence type="ECO:0000256" key="4">
    <source>
        <dbReference type="SAM" id="MobiDB-lite"/>
    </source>
</evidence>
<keyword evidence="3 6" id="KW-0808">Transferase</keyword>
<sequence length="1095" mass="123061">MASKRKILEVLTRTGLLDIARHYEITGLTAQSKADIVDALAGSRTVQPEEFLTLFGRDDLKGICQSLGLDESGREKQVLMDRLMGRESETNEPQATANDTRQAMAKKKPKTAVDGLNVEDYRHSGAKRKNNPPAKIASEGTVPAMPKIEYSYSPRRPPVLRFDPTGKADQLPELLEKATKEPLTKEEAQILAEALRTQAPWLEWAGKKELESKSFAVDPVALHIHERISAQAILKVAARQDVERTLFSDPEQEYHEAVQFYKHEIDWTNRLILGDSLQVMASLAYREDLAGRVQMIFMDPPYGIKYGSNFQPELGRRNVKDNDADFTRELEMVKAYRDTWHLGLHSYLVYLRERLMAAKQLLADTGSIFVQIGDENVHRVRVLLDEVFGPNNSFALISFKKTLPLGASGLPSITDFILWYTKDREKAKFQSLYESKPLGSGTGYTWILDPSTGHRRKMTTEERQSPESIKDGLQPFFADNLLSSGYTPSCFYDIPFEDRVFPSQKYSWKTNQSGIKRLGQAERVIAPGKLPNYIRYFEDFPVQVIHNLWNDTHGASDPLYVVQTSNKVVERCMLMCTSPSDLVLDPTCGSGTTAFVAEQYGRRWITIDTSRVAVAIARQRLLSAKHDYYRLRDESAGIVGGFTCRAVPHITLRSIAQNQNLDPIFAKHEPILDVRLTTCNESLSKVTQEIRLKLDTKLMDKLRKEGKRSVTDADNRRWQLPKKGEKFEHWTVPFDTDPDWPKELQQEVSEYRKAWRTKMDEVNACIAANAAQEELVDQPEVERGIVRVSGPFTVEAVQPPERSLGVMEGMFDGGPEELEDSFETMNIESYLDQMTRLLKLDGVRFPNNKEMAFGRIDRLVGQSGGLHAEGRWLLKGGTDDDPNGKANVAVGFGPQYGPITAKQVEDLIRSASRRGYDALVVAGFSFDGPAQAAIEEAQHPKLHIHMAHIRPDINPGMAGLLKDQKGSQLFTVFGQPRTRVEGPDKKGDYVVHMEGVDIYDPVANTIRSTEDSKVAAWFVDGDYDGRTFCITQAFFPDKSAWEKLAKALGGVVSEEAFEKMSGTISLPFPAGKHKCVAVKVIDPRGNEVMQIHRIG</sequence>
<evidence type="ECO:0000256" key="3">
    <source>
        <dbReference type="ARBA" id="ARBA00022679"/>
    </source>
</evidence>
<dbReference type="CDD" id="cd02440">
    <property type="entry name" value="AdoMet_MTases"/>
    <property type="match status" value="1"/>
</dbReference>
<comment type="similarity">
    <text evidence="1">Belongs to the N(4)/N(6)-methyltransferase family.</text>
</comment>
<dbReference type="Pfam" id="PF01555">
    <property type="entry name" value="N6_N4_Mtase"/>
    <property type="match status" value="1"/>
</dbReference>
<feature type="domain" description="DNA methylase N-4/N-6" evidence="5">
    <location>
        <begin position="293"/>
        <end position="617"/>
    </location>
</feature>
<dbReference type="PANTHER" id="PTHR13370:SF16">
    <property type="entry name" value="SITE-SPECIFIC DNA-METHYLTRANSFERASE (ADENINE-SPECIFIC)"/>
    <property type="match status" value="1"/>
</dbReference>
<dbReference type="Gene3D" id="3.40.50.150">
    <property type="entry name" value="Vaccinia Virus protein VP39"/>
    <property type="match status" value="1"/>
</dbReference>
<dbReference type="GO" id="GO:0008170">
    <property type="term" value="F:N-methyltransferase activity"/>
    <property type="evidence" value="ECO:0007669"/>
    <property type="project" value="InterPro"/>
</dbReference>
<evidence type="ECO:0000313" key="7">
    <source>
        <dbReference type="Proteomes" id="UP000315349"/>
    </source>
</evidence>
<dbReference type="GO" id="GO:0003677">
    <property type="term" value="F:DNA binding"/>
    <property type="evidence" value="ECO:0007669"/>
    <property type="project" value="InterPro"/>
</dbReference>
<reference evidence="6 7" key="1">
    <citation type="submission" date="2019-02" db="EMBL/GenBank/DDBJ databases">
        <title>Deep-cultivation of Planctomycetes and their phenomic and genomic characterization uncovers novel biology.</title>
        <authorList>
            <person name="Wiegand S."/>
            <person name="Jogler M."/>
            <person name="Boedeker C."/>
            <person name="Pinto D."/>
            <person name="Vollmers J."/>
            <person name="Rivas-Marin E."/>
            <person name="Kohn T."/>
            <person name="Peeters S.H."/>
            <person name="Heuer A."/>
            <person name="Rast P."/>
            <person name="Oberbeckmann S."/>
            <person name="Bunk B."/>
            <person name="Jeske O."/>
            <person name="Meyerdierks A."/>
            <person name="Storesund J.E."/>
            <person name="Kallscheuer N."/>
            <person name="Luecker S."/>
            <person name="Lage O.M."/>
            <person name="Pohl T."/>
            <person name="Merkel B.J."/>
            <person name="Hornburger P."/>
            <person name="Mueller R.-W."/>
            <person name="Bruemmer F."/>
            <person name="Labrenz M."/>
            <person name="Spormann A.M."/>
            <person name="Op den Camp H."/>
            <person name="Overmann J."/>
            <person name="Amann R."/>
            <person name="Jetten M.S.M."/>
            <person name="Mascher T."/>
            <person name="Medema M.H."/>
            <person name="Devos D.P."/>
            <person name="Kaster A.-K."/>
            <person name="Ovreas L."/>
            <person name="Rohde M."/>
            <person name="Galperin M.Y."/>
            <person name="Jogler C."/>
        </authorList>
    </citation>
    <scope>NUCLEOTIDE SEQUENCE [LARGE SCALE GENOMIC DNA]</scope>
    <source>
        <strain evidence="6 7">Spb1</strain>
    </source>
</reference>
<dbReference type="PANTHER" id="PTHR13370">
    <property type="entry name" value="RNA METHYLASE-RELATED"/>
    <property type="match status" value="1"/>
</dbReference>
<evidence type="ECO:0000256" key="2">
    <source>
        <dbReference type="ARBA" id="ARBA00022603"/>
    </source>
</evidence>
<accession>A0A518GP68</accession>
<keyword evidence="2 6" id="KW-0489">Methyltransferase</keyword>
<dbReference type="GO" id="GO:0005737">
    <property type="term" value="C:cytoplasm"/>
    <property type="evidence" value="ECO:0007669"/>
    <property type="project" value="TreeGrafter"/>
</dbReference>
<name>A0A518GP68_9PLAN</name>
<dbReference type="SUPFAM" id="SSF53335">
    <property type="entry name" value="S-adenosyl-L-methionine-dependent methyltransferases"/>
    <property type="match status" value="1"/>
</dbReference>
<evidence type="ECO:0000256" key="1">
    <source>
        <dbReference type="ARBA" id="ARBA00006594"/>
    </source>
</evidence>
<dbReference type="PROSITE" id="PS00092">
    <property type="entry name" value="N6_MTASE"/>
    <property type="match status" value="1"/>
</dbReference>
<dbReference type="GO" id="GO:0009007">
    <property type="term" value="F:site-specific DNA-methyltransferase (adenine-specific) activity"/>
    <property type="evidence" value="ECO:0007669"/>
    <property type="project" value="UniProtKB-EC"/>
</dbReference>
<organism evidence="6 7">
    <name type="scientific">Planctopirus ephydatiae</name>
    <dbReference type="NCBI Taxonomy" id="2528019"/>
    <lineage>
        <taxon>Bacteria</taxon>
        <taxon>Pseudomonadati</taxon>
        <taxon>Planctomycetota</taxon>
        <taxon>Planctomycetia</taxon>
        <taxon>Planctomycetales</taxon>
        <taxon>Planctomycetaceae</taxon>
        <taxon>Planctopirus</taxon>
    </lineage>
</organism>
<dbReference type="KEGG" id="peh:Spb1_22580"/>
<dbReference type="Proteomes" id="UP000315349">
    <property type="component" value="Chromosome"/>
</dbReference>
<dbReference type="InterPro" id="IPR002941">
    <property type="entry name" value="DNA_methylase_N4/N6"/>
</dbReference>
<dbReference type="AlphaFoldDB" id="A0A518GP68"/>
<dbReference type="EC" id="2.1.1.72" evidence="6"/>
<evidence type="ECO:0000313" key="6">
    <source>
        <dbReference type="EMBL" id="QDV30329.1"/>
    </source>
</evidence>
<dbReference type="OrthoDB" id="9800801at2"/>
<gene>
    <name evidence="6" type="primary">dpnA_2</name>
    <name evidence="6" type="ORF">Spb1_22580</name>
</gene>
<dbReference type="REBASE" id="356052">
    <property type="entry name" value="M.PbaSpb1ORF22580P"/>
</dbReference>
<evidence type="ECO:0000259" key="5">
    <source>
        <dbReference type="Pfam" id="PF01555"/>
    </source>
</evidence>
<dbReference type="GO" id="GO:0032259">
    <property type="term" value="P:methylation"/>
    <property type="evidence" value="ECO:0007669"/>
    <property type="project" value="UniProtKB-KW"/>
</dbReference>
<dbReference type="RefSeq" id="WP_145299529.1">
    <property type="nucleotide sequence ID" value="NZ_CP036299.1"/>
</dbReference>
<feature type="region of interest" description="Disordered" evidence="4">
    <location>
        <begin position="86"/>
        <end position="111"/>
    </location>
</feature>
<dbReference type="InterPro" id="IPR029063">
    <property type="entry name" value="SAM-dependent_MTases_sf"/>
</dbReference>
<dbReference type="InterPro" id="IPR001091">
    <property type="entry name" value="RM_Methyltransferase"/>
</dbReference>
<dbReference type="PRINTS" id="PR00508">
    <property type="entry name" value="S21N4MTFRASE"/>
</dbReference>
<dbReference type="EMBL" id="CP036299">
    <property type="protein sequence ID" value="QDV30329.1"/>
    <property type="molecule type" value="Genomic_DNA"/>
</dbReference>
<dbReference type="InterPro" id="IPR002052">
    <property type="entry name" value="DNA_methylase_N6_adenine_CS"/>
</dbReference>
<proteinExistence type="inferred from homology"/>
<protein>
    <submittedName>
        <fullName evidence="6">Modification methylase DpnIIB</fullName>
        <ecNumber evidence="6">2.1.1.72</ecNumber>
    </submittedName>
</protein>